<dbReference type="GO" id="GO:0032259">
    <property type="term" value="P:methylation"/>
    <property type="evidence" value="ECO:0007669"/>
    <property type="project" value="UniProtKB-KW"/>
</dbReference>
<gene>
    <name evidence="1" type="ORF">SAMN06265348_108241</name>
</gene>
<dbReference type="Pfam" id="PF13489">
    <property type="entry name" value="Methyltransf_23"/>
    <property type="match status" value="1"/>
</dbReference>
<sequence>MDVFGNALQDQFNTNTADILWLHNSYDEPEEMPVDIFFRTEEEMPDIELEAMDMCEGRVLDVGGGAGSHALILQERGFEVVAIDISAAAVAIMQKRGLKNTVEGDIFKYTGEKFDTLLFLMNGIGLTGTIENFKTFLDHAKTLLNEGGQLLFDSSDITYLYEDTEMPSDKYYGEVSYQYEYKGEKGEWFNWLYIDPQLLKKIARESGWECHLLFDDGQDQYLAEMRLTTPGQ</sequence>
<dbReference type="RefSeq" id="WP_142529381.1">
    <property type="nucleotide sequence ID" value="NZ_CBCSJO010000008.1"/>
</dbReference>
<evidence type="ECO:0000313" key="1">
    <source>
        <dbReference type="EMBL" id="SMO84426.1"/>
    </source>
</evidence>
<dbReference type="InterPro" id="IPR029063">
    <property type="entry name" value="SAM-dependent_MTases_sf"/>
</dbReference>
<dbReference type="SUPFAM" id="SSF53335">
    <property type="entry name" value="S-adenosyl-L-methionine-dependent methyltransferases"/>
    <property type="match status" value="1"/>
</dbReference>
<dbReference type="AlphaFoldDB" id="A0A521EKI4"/>
<dbReference type="Gene3D" id="3.40.50.150">
    <property type="entry name" value="Vaccinia Virus protein VP39"/>
    <property type="match status" value="1"/>
</dbReference>
<organism evidence="1 2">
    <name type="scientific">Pedobacter westerhofensis</name>
    <dbReference type="NCBI Taxonomy" id="425512"/>
    <lineage>
        <taxon>Bacteria</taxon>
        <taxon>Pseudomonadati</taxon>
        <taxon>Bacteroidota</taxon>
        <taxon>Sphingobacteriia</taxon>
        <taxon>Sphingobacteriales</taxon>
        <taxon>Sphingobacteriaceae</taxon>
        <taxon>Pedobacter</taxon>
    </lineage>
</organism>
<name>A0A521EKI4_9SPHI</name>
<accession>A0A521EKI4</accession>
<keyword evidence="1" id="KW-0489">Methyltransferase</keyword>
<dbReference type="EMBL" id="FXTN01000008">
    <property type="protein sequence ID" value="SMO84426.1"/>
    <property type="molecule type" value="Genomic_DNA"/>
</dbReference>
<reference evidence="1 2" key="1">
    <citation type="submission" date="2017-05" db="EMBL/GenBank/DDBJ databases">
        <authorList>
            <person name="Varghese N."/>
            <person name="Submissions S."/>
        </authorList>
    </citation>
    <scope>NUCLEOTIDE SEQUENCE [LARGE SCALE GENOMIC DNA]</scope>
    <source>
        <strain evidence="1 2">DSM 19036</strain>
    </source>
</reference>
<dbReference type="GO" id="GO:0008168">
    <property type="term" value="F:methyltransferase activity"/>
    <property type="evidence" value="ECO:0007669"/>
    <property type="project" value="UniProtKB-KW"/>
</dbReference>
<keyword evidence="2" id="KW-1185">Reference proteome</keyword>
<dbReference type="CDD" id="cd02440">
    <property type="entry name" value="AdoMet_MTases"/>
    <property type="match status" value="1"/>
</dbReference>
<proteinExistence type="predicted"/>
<dbReference type="Proteomes" id="UP000320300">
    <property type="component" value="Unassembled WGS sequence"/>
</dbReference>
<evidence type="ECO:0000313" key="2">
    <source>
        <dbReference type="Proteomes" id="UP000320300"/>
    </source>
</evidence>
<protein>
    <submittedName>
        <fullName evidence="1">Methyltransferase domain-containing protein</fullName>
    </submittedName>
</protein>
<dbReference type="OrthoDB" id="1143568at2"/>
<keyword evidence="1" id="KW-0808">Transferase</keyword>